<dbReference type="AlphaFoldDB" id="A0A699L9J8"/>
<accession>A0A699L9J8</accession>
<evidence type="ECO:0000256" key="1">
    <source>
        <dbReference type="SAM" id="MobiDB-lite"/>
    </source>
</evidence>
<feature type="compositionally biased region" description="Acidic residues" evidence="1">
    <location>
        <begin position="91"/>
        <end position="101"/>
    </location>
</feature>
<gene>
    <name evidence="2" type="ORF">Tci_699342</name>
</gene>
<feature type="compositionally biased region" description="Pro residues" evidence="1">
    <location>
        <begin position="105"/>
        <end position="120"/>
    </location>
</feature>
<name>A0A699L9J8_TANCI</name>
<dbReference type="EMBL" id="BKCJ010590540">
    <property type="protein sequence ID" value="GFB27371.1"/>
    <property type="molecule type" value="Genomic_DNA"/>
</dbReference>
<reference evidence="2" key="1">
    <citation type="journal article" date="2019" name="Sci. Rep.">
        <title>Draft genome of Tanacetum cinerariifolium, the natural source of mosquito coil.</title>
        <authorList>
            <person name="Yamashiro T."/>
            <person name="Shiraishi A."/>
            <person name="Satake H."/>
            <person name="Nakayama K."/>
        </authorList>
    </citation>
    <scope>NUCLEOTIDE SEQUENCE</scope>
</reference>
<comment type="caution">
    <text evidence="2">The sequence shown here is derived from an EMBL/GenBank/DDBJ whole genome shotgun (WGS) entry which is preliminary data.</text>
</comment>
<feature type="non-terminal residue" evidence="2">
    <location>
        <position position="1"/>
    </location>
</feature>
<protein>
    <submittedName>
        <fullName evidence="2">Uncharacterized protein</fullName>
    </submittedName>
</protein>
<feature type="region of interest" description="Disordered" evidence="1">
    <location>
        <begin position="91"/>
        <end position="128"/>
    </location>
</feature>
<evidence type="ECO:0000313" key="2">
    <source>
        <dbReference type="EMBL" id="GFB27371.1"/>
    </source>
</evidence>
<sequence length="128" mass="14064">SGFPKCSSYLIRIDGQPNHLCFMYKAILGFVSVKKSNDAVKLQALIDRKKVIITEDTIRKNLRLDDADGVETPLFAAMLVLQQLLADVAAVEEDEDEDNEVSDAPTPPLPTSATTPPPHQQEPISLPH</sequence>
<proteinExistence type="predicted"/>
<organism evidence="2">
    <name type="scientific">Tanacetum cinerariifolium</name>
    <name type="common">Dalmatian daisy</name>
    <name type="synonym">Chrysanthemum cinerariifolium</name>
    <dbReference type="NCBI Taxonomy" id="118510"/>
    <lineage>
        <taxon>Eukaryota</taxon>
        <taxon>Viridiplantae</taxon>
        <taxon>Streptophyta</taxon>
        <taxon>Embryophyta</taxon>
        <taxon>Tracheophyta</taxon>
        <taxon>Spermatophyta</taxon>
        <taxon>Magnoliopsida</taxon>
        <taxon>eudicotyledons</taxon>
        <taxon>Gunneridae</taxon>
        <taxon>Pentapetalae</taxon>
        <taxon>asterids</taxon>
        <taxon>campanulids</taxon>
        <taxon>Asterales</taxon>
        <taxon>Asteraceae</taxon>
        <taxon>Asteroideae</taxon>
        <taxon>Anthemideae</taxon>
        <taxon>Anthemidinae</taxon>
        <taxon>Tanacetum</taxon>
    </lineage>
</organism>